<evidence type="ECO:0000313" key="9">
    <source>
        <dbReference type="Proteomes" id="UP000182077"/>
    </source>
</evidence>
<dbReference type="OrthoDB" id="361483at2"/>
<dbReference type="PANTHER" id="PTHR38459">
    <property type="entry name" value="PROPHAGE BACTOPRENOL-LINKED GLUCOSE TRANSLOCASE HOMOLOG"/>
    <property type="match status" value="1"/>
</dbReference>
<proteinExistence type="inferred from homology"/>
<evidence type="ECO:0000256" key="6">
    <source>
        <dbReference type="SAM" id="Phobius"/>
    </source>
</evidence>
<keyword evidence="3 6" id="KW-0812">Transmembrane</keyword>
<sequence length="110" mass="12772">MIFNIVFYHLLFLKLGFEYQTANLISWFVTVSLSYIVNKLFVFNSSSVITLKEIVLFFGSRICSLVVELIILFILYDWLKFGVTSSKIVSHGTALIINYFLSKILFLKKE</sequence>
<gene>
    <name evidence="8" type="ORF">RV04_GL001419</name>
</gene>
<evidence type="ECO:0000313" key="8">
    <source>
        <dbReference type="EMBL" id="OJG46253.1"/>
    </source>
</evidence>
<feature type="domain" description="GtrA/DPMS transmembrane" evidence="7">
    <location>
        <begin position="2"/>
        <end position="105"/>
    </location>
</feature>
<dbReference type="GO" id="GO:0005886">
    <property type="term" value="C:plasma membrane"/>
    <property type="evidence" value="ECO:0007669"/>
    <property type="project" value="TreeGrafter"/>
</dbReference>
<dbReference type="InterPro" id="IPR051401">
    <property type="entry name" value="GtrA_CellWall_Glycosyl"/>
</dbReference>
<accession>A0A1L8TPU6</accession>
<feature type="transmembrane region" description="Helical" evidence="6">
    <location>
        <begin position="88"/>
        <end position="107"/>
    </location>
</feature>
<dbReference type="PANTHER" id="PTHR38459:SF5">
    <property type="entry name" value="CELL WALL TEICHOIC ACID GLYCOSYLATION PROTEIN GTCA"/>
    <property type="match status" value="1"/>
</dbReference>
<evidence type="ECO:0000259" key="7">
    <source>
        <dbReference type="Pfam" id="PF04138"/>
    </source>
</evidence>
<feature type="transmembrane region" description="Helical" evidence="6">
    <location>
        <begin position="54"/>
        <end position="76"/>
    </location>
</feature>
<dbReference type="InterPro" id="IPR007267">
    <property type="entry name" value="GtrA_DPMS_TM"/>
</dbReference>
<dbReference type="EMBL" id="JXKQ01000003">
    <property type="protein sequence ID" value="OJG46253.1"/>
    <property type="molecule type" value="Genomic_DNA"/>
</dbReference>
<evidence type="ECO:0000256" key="1">
    <source>
        <dbReference type="ARBA" id="ARBA00004141"/>
    </source>
</evidence>
<evidence type="ECO:0000256" key="3">
    <source>
        <dbReference type="ARBA" id="ARBA00022692"/>
    </source>
</evidence>
<organism evidence="8 9">
    <name type="scientific">Enterococcus hermanniensis</name>
    <dbReference type="NCBI Taxonomy" id="249189"/>
    <lineage>
        <taxon>Bacteria</taxon>
        <taxon>Bacillati</taxon>
        <taxon>Bacillota</taxon>
        <taxon>Bacilli</taxon>
        <taxon>Lactobacillales</taxon>
        <taxon>Enterococcaceae</taxon>
        <taxon>Enterococcus</taxon>
    </lineage>
</organism>
<dbReference type="STRING" id="249189.RV04_GL001419"/>
<keyword evidence="9" id="KW-1185">Reference proteome</keyword>
<protein>
    <recommendedName>
        <fullName evidence="7">GtrA/DPMS transmembrane domain-containing protein</fullName>
    </recommendedName>
</protein>
<dbReference type="AlphaFoldDB" id="A0A1L8TPU6"/>
<keyword evidence="4 6" id="KW-1133">Transmembrane helix</keyword>
<comment type="similarity">
    <text evidence="2">Belongs to the GtrA family.</text>
</comment>
<dbReference type="Proteomes" id="UP000182077">
    <property type="component" value="Unassembled WGS sequence"/>
</dbReference>
<evidence type="ECO:0000256" key="2">
    <source>
        <dbReference type="ARBA" id="ARBA00009399"/>
    </source>
</evidence>
<reference evidence="8 9" key="1">
    <citation type="submission" date="2014-12" db="EMBL/GenBank/DDBJ databases">
        <title>Draft genome sequences of 29 type strains of Enterococci.</title>
        <authorList>
            <person name="Zhong Z."/>
            <person name="Sun Z."/>
            <person name="Liu W."/>
            <person name="Zhang W."/>
            <person name="Zhang H."/>
        </authorList>
    </citation>
    <scope>NUCLEOTIDE SEQUENCE [LARGE SCALE GENOMIC DNA]</scope>
    <source>
        <strain evidence="8 9">DSM 17122</strain>
    </source>
</reference>
<dbReference type="Pfam" id="PF04138">
    <property type="entry name" value="GtrA_DPMS_TM"/>
    <property type="match status" value="1"/>
</dbReference>
<comment type="subcellular location">
    <subcellularLocation>
        <location evidence="1">Membrane</location>
        <topology evidence="1">Multi-pass membrane protein</topology>
    </subcellularLocation>
</comment>
<name>A0A1L8TPU6_9ENTE</name>
<comment type="caution">
    <text evidence="8">The sequence shown here is derived from an EMBL/GenBank/DDBJ whole genome shotgun (WGS) entry which is preliminary data.</text>
</comment>
<dbReference type="GO" id="GO:0000271">
    <property type="term" value="P:polysaccharide biosynthetic process"/>
    <property type="evidence" value="ECO:0007669"/>
    <property type="project" value="InterPro"/>
</dbReference>
<evidence type="ECO:0000256" key="5">
    <source>
        <dbReference type="ARBA" id="ARBA00023136"/>
    </source>
</evidence>
<keyword evidence="5 6" id="KW-0472">Membrane</keyword>
<feature type="transmembrane region" description="Helical" evidence="6">
    <location>
        <begin position="24"/>
        <end position="42"/>
    </location>
</feature>
<evidence type="ECO:0000256" key="4">
    <source>
        <dbReference type="ARBA" id="ARBA00022989"/>
    </source>
</evidence>